<accession>A0A507QZR8</accession>
<organism evidence="1 2">
    <name type="scientific">Monascus purpureus</name>
    <name type="common">Red mold</name>
    <name type="synonym">Monascus anka</name>
    <dbReference type="NCBI Taxonomy" id="5098"/>
    <lineage>
        <taxon>Eukaryota</taxon>
        <taxon>Fungi</taxon>
        <taxon>Dikarya</taxon>
        <taxon>Ascomycota</taxon>
        <taxon>Pezizomycotina</taxon>
        <taxon>Eurotiomycetes</taxon>
        <taxon>Eurotiomycetidae</taxon>
        <taxon>Eurotiales</taxon>
        <taxon>Aspergillaceae</taxon>
        <taxon>Monascus</taxon>
    </lineage>
</organism>
<dbReference type="Proteomes" id="UP000319663">
    <property type="component" value="Unassembled WGS sequence"/>
</dbReference>
<evidence type="ECO:0000313" key="1">
    <source>
        <dbReference type="EMBL" id="TQB73707.1"/>
    </source>
</evidence>
<comment type="caution">
    <text evidence="1">The sequence shown here is derived from an EMBL/GenBank/DDBJ whole genome shotgun (WGS) entry which is preliminary data.</text>
</comment>
<proteinExistence type="predicted"/>
<name>A0A507QZR8_MONPU</name>
<gene>
    <name evidence="1" type="ORF">MPDQ_005630</name>
</gene>
<dbReference type="AlphaFoldDB" id="A0A507QZR8"/>
<keyword evidence="2" id="KW-1185">Reference proteome</keyword>
<reference evidence="1 2" key="1">
    <citation type="submission" date="2019-06" db="EMBL/GenBank/DDBJ databases">
        <title>Wine fermentation using esterase from Monascus purpureus.</title>
        <authorList>
            <person name="Geng C."/>
            <person name="Zhang Y."/>
        </authorList>
    </citation>
    <scope>NUCLEOTIDE SEQUENCE [LARGE SCALE GENOMIC DNA]</scope>
    <source>
        <strain evidence="1">HQ1</strain>
    </source>
</reference>
<protein>
    <submittedName>
        <fullName evidence="1">Uncharacterized protein</fullName>
    </submittedName>
</protein>
<sequence length="103" mass="11265">MHRSCTGTGIKRAIPCIESSRNTTDSTPTPRDWNMGLHLGALCLQSLISECLWSRIQSIQVDPSKPTTEKDVPNFLNAQSGELMTSIPASFFTGFVGRSCVSF</sequence>
<evidence type="ECO:0000313" key="2">
    <source>
        <dbReference type="Proteomes" id="UP000319663"/>
    </source>
</evidence>
<dbReference type="EMBL" id="VIFY01000040">
    <property type="protein sequence ID" value="TQB73707.1"/>
    <property type="molecule type" value="Genomic_DNA"/>
</dbReference>